<protein>
    <recommendedName>
        <fullName evidence="2">DNA primase/polymerase bifunctional N-terminal domain-containing protein</fullName>
    </recommendedName>
</protein>
<accession>A0ABQ4UJD9</accession>
<evidence type="ECO:0000259" key="2">
    <source>
        <dbReference type="Pfam" id="PF09250"/>
    </source>
</evidence>
<dbReference type="EMBL" id="BPRC01000027">
    <property type="protein sequence ID" value="GJE67421.1"/>
    <property type="molecule type" value="Genomic_DNA"/>
</dbReference>
<feature type="region of interest" description="Disordered" evidence="1">
    <location>
        <begin position="1332"/>
        <end position="1368"/>
    </location>
</feature>
<feature type="compositionally biased region" description="Low complexity" evidence="1">
    <location>
        <begin position="1348"/>
        <end position="1360"/>
    </location>
</feature>
<comment type="caution">
    <text evidence="3">The sequence shown here is derived from an EMBL/GenBank/DDBJ whole genome shotgun (WGS) entry which is preliminary data.</text>
</comment>
<dbReference type="Pfam" id="PF09250">
    <property type="entry name" value="Prim-Pol"/>
    <property type="match status" value="1"/>
</dbReference>
<name>A0ABQ4UJD9_9HYPH</name>
<reference evidence="3" key="1">
    <citation type="journal article" date="2021" name="Front. Microbiol.">
        <title>Comprehensive Comparative Genomics and Phenotyping of Methylobacterium Species.</title>
        <authorList>
            <person name="Alessa O."/>
            <person name="Ogura Y."/>
            <person name="Fujitani Y."/>
            <person name="Takami H."/>
            <person name="Hayashi T."/>
            <person name="Sahin N."/>
            <person name="Tani A."/>
        </authorList>
    </citation>
    <scope>NUCLEOTIDE SEQUENCE</scope>
    <source>
        <strain evidence="3">NBRC 15686</strain>
    </source>
</reference>
<gene>
    <name evidence="3" type="ORF">LNAOJCKE_4652</name>
</gene>
<feature type="domain" description="DNA primase/polymerase bifunctional N-terminal" evidence="2">
    <location>
        <begin position="72"/>
        <end position="181"/>
    </location>
</feature>
<proteinExistence type="predicted"/>
<evidence type="ECO:0000256" key="1">
    <source>
        <dbReference type="SAM" id="MobiDB-lite"/>
    </source>
</evidence>
<reference evidence="3" key="2">
    <citation type="submission" date="2021-08" db="EMBL/GenBank/DDBJ databases">
        <authorList>
            <person name="Tani A."/>
            <person name="Ola A."/>
            <person name="Ogura Y."/>
            <person name="Katsura K."/>
            <person name="Hayashi T."/>
        </authorList>
    </citation>
    <scope>NUCLEOTIDE SEQUENCE</scope>
    <source>
        <strain evidence="3">NBRC 15686</strain>
    </source>
</reference>
<sequence>MADNLTPNAVLALFPETASVLERFPEAAPLIATVLARLPGAVLVDPVDELAEGQRRIAETPEARRPYSNTAERCWRNGWVTFPQERDGNRKPGKGIRYKQWAERAQTLREVVAMTRSAAALNVAAVMSAANRAFVIDIDVKDVTVTDRIHRLAREVLGVPFVREYTQSGGKLALIYSTDPATGPVCLKRSYPVLSRDGKPTSQAVEILSNSAAFTILGRHWKTGSSFQYRGLHPLRDRPTAAASVTQTQLQAFLERVSEEIVLLGKLQSYQGREVVFEEGAVEGARVDTDGLVIPGNVKSVRDVSWSAAGKVVDGREQFIRNRAWLYVTRNAGLALAATGRHALAGALAKEASELFDGLGDHFVSWHGGQGDTDVLSAARARVESAYATMSNRSDWADRVGRDERGRVSLVTKVAVAAPKDEALAWLGDDALSRVSVSSIAVAEQDRKRRERAIVTDQATREAGQERVARALRDTITGFAAEARAYHGGKKGVSPVTIAKAPTGAGKTSLAVELLSQDVERHGPSGPKLFLLPSYNNIDEVVARARSGRKAKPSTEYLAMATAAANEARARGLKVAILTGKERGGCLMGPQLAFLREKNQPASALCHLKERLFVPGAPEDAEPVYEETWCRHHPDHPATDGGAPGACPVILARRELAQADLVFAPTVFLTNALPEGLADAVSGLIVDERCLFELMSFSLLPLSVLVPGNRAAPALTAKEKAQGLEAEGWAIERDHAVREALQAIAAGRDVAQAFYRDEQLVGCVESAIRVCGRGQRSFGIKPNISMEKLADLFQVAERTAIVQEHRFWSLVADRIELLKADHLQRRLIEESGLTAKGRAWQARGDHDARVQVLRKGAIWGVDEDMIRLSWRTSPNLPEVPTLLLDASADEAIIAKLWGGRAVRSVEISAYLHMRTIVCLDRPWVSTGLDVGCAKDDKDAAAISRDIAKIRRLETTIAGVHGWGRVATFAPKRVRRSLRTAHEEPDNVDTGHYGAVRGLDFAKDHAAVITVGRLEFPTWIYDAYAAALTYDDEKPEPPLDVFGTGDGVEMEMVDRTLMLRDGRDLAYRVPEMPGAWGRAVQNQMREEEQRQCGGRLRPVYRDGEAPVWVAVSSVFPEGIVVDAVTTVDTLATLKGAADIHEAVRRVGVLDQALIKDQAPELWPHVLKAIGRTGIARDGNAAPAARGLDKHVVRVSRDDPRTGERRVEEREVMIPASAGDAISAAVEAYDRSDIRMERTRLVLRGAVPVPSQVRAPDALDGEIGSRDERRQAEREARAKARAVVPPRLGEDLGEVFEMEGERPPRDVYYDPIEVEAILIGAGWSPEAACDAAAEEREARAARRAQRRAARSQNQAQAPASRPEPAGGVGA</sequence>
<feature type="compositionally biased region" description="Basic and acidic residues" evidence="1">
    <location>
        <begin position="1261"/>
        <end position="1276"/>
    </location>
</feature>
<evidence type="ECO:0000313" key="4">
    <source>
        <dbReference type="Proteomes" id="UP001055039"/>
    </source>
</evidence>
<feature type="region of interest" description="Disordered" evidence="1">
    <location>
        <begin position="1253"/>
        <end position="1278"/>
    </location>
</feature>
<organism evidence="3 4">
    <name type="scientific">Methylorubrum aminovorans</name>
    <dbReference type="NCBI Taxonomy" id="269069"/>
    <lineage>
        <taxon>Bacteria</taxon>
        <taxon>Pseudomonadati</taxon>
        <taxon>Pseudomonadota</taxon>
        <taxon>Alphaproteobacteria</taxon>
        <taxon>Hyphomicrobiales</taxon>
        <taxon>Methylobacteriaceae</taxon>
        <taxon>Methylorubrum</taxon>
    </lineage>
</organism>
<dbReference type="Proteomes" id="UP001055039">
    <property type="component" value="Unassembled WGS sequence"/>
</dbReference>
<keyword evidence="4" id="KW-1185">Reference proteome</keyword>
<evidence type="ECO:0000313" key="3">
    <source>
        <dbReference type="EMBL" id="GJE67421.1"/>
    </source>
</evidence>
<dbReference type="InterPro" id="IPR015330">
    <property type="entry name" value="DNA_primase/pol_bifunc_N"/>
</dbReference>